<dbReference type="PANTHER" id="PTHR30514">
    <property type="entry name" value="GLUCOKINASE"/>
    <property type="match status" value="1"/>
</dbReference>
<evidence type="ECO:0000256" key="2">
    <source>
        <dbReference type="ARBA" id="ARBA00023125"/>
    </source>
</evidence>
<dbReference type="Gene3D" id="3.40.50.10490">
    <property type="entry name" value="Glucose-6-phosphate isomerase like protein, domain 1"/>
    <property type="match status" value="1"/>
</dbReference>
<protein>
    <submittedName>
        <fullName evidence="6">MurR/RpiR family transcriptional regulator</fullName>
    </submittedName>
</protein>
<dbReference type="Gene3D" id="1.10.10.10">
    <property type="entry name" value="Winged helix-like DNA-binding domain superfamily/Winged helix DNA-binding domain"/>
    <property type="match status" value="1"/>
</dbReference>
<organism evidence="6 7">
    <name type="scientific">Gilvimarinus gilvus</name>
    <dbReference type="NCBI Taxonomy" id="3058038"/>
    <lineage>
        <taxon>Bacteria</taxon>
        <taxon>Pseudomonadati</taxon>
        <taxon>Pseudomonadota</taxon>
        <taxon>Gammaproteobacteria</taxon>
        <taxon>Cellvibrionales</taxon>
        <taxon>Cellvibrionaceae</taxon>
        <taxon>Gilvimarinus</taxon>
    </lineage>
</organism>
<name>A0ABU4RW87_9GAMM</name>
<dbReference type="Pfam" id="PF01380">
    <property type="entry name" value="SIS"/>
    <property type="match status" value="1"/>
</dbReference>
<dbReference type="InterPro" id="IPR046348">
    <property type="entry name" value="SIS_dom_sf"/>
</dbReference>
<dbReference type="InterPro" id="IPR000281">
    <property type="entry name" value="HTH_RpiR"/>
</dbReference>
<proteinExistence type="predicted"/>
<evidence type="ECO:0000256" key="1">
    <source>
        <dbReference type="ARBA" id="ARBA00023015"/>
    </source>
</evidence>
<dbReference type="InterPro" id="IPR009057">
    <property type="entry name" value="Homeodomain-like_sf"/>
</dbReference>
<evidence type="ECO:0000313" key="6">
    <source>
        <dbReference type="EMBL" id="MDX6848526.1"/>
    </source>
</evidence>
<dbReference type="Pfam" id="PF01418">
    <property type="entry name" value="HTH_6"/>
    <property type="match status" value="1"/>
</dbReference>
<dbReference type="PROSITE" id="PS51464">
    <property type="entry name" value="SIS"/>
    <property type="match status" value="1"/>
</dbReference>
<sequence>MTHDLDIVSRINTLYGQLRDAEQKIAKMILADLQFASESSISDMAAKAGVSEASITRFARAVDCKNVRDLKLRLAQSVAVGQRFYTDVQVEPDGKHAVFEAVQAALEMNAALITDEVIEPAVDALAGARQILVFGVGGGSTVLAQECQYRLFRLGLTATAYSDPMLMRMAAATLDGNDAVICLSAGGFSPDVQEAAQIARDYGAKLVGITTKDSPLGGAVDCLLPIESMETDFIFKPSASRYVMLAAVDVLVTELAVRHKRKSRETLRRIKHTLDIHKQGRDRLPLGD</sequence>
<keyword evidence="1" id="KW-0805">Transcription regulation</keyword>
<accession>A0ABU4RW87</accession>
<evidence type="ECO:0000259" key="4">
    <source>
        <dbReference type="PROSITE" id="PS51071"/>
    </source>
</evidence>
<evidence type="ECO:0000256" key="3">
    <source>
        <dbReference type="ARBA" id="ARBA00023163"/>
    </source>
</evidence>
<keyword evidence="3" id="KW-0804">Transcription</keyword>
<dbReference type="Proteomes" id="UP001273505">
    <property type="component" value="Unassembled WGS sequence"/>
</dbReference>
<comment type="caution">
    <text evidence="6">The sequence shown here is derived from an EMBL/GenBank/DDBJ whole genome shotgun (WGS) entry which is preliminary data.</text>
</comment>
<dbReference type="InterPro" id="IPR036388">
    <property type="entry name" value="WH-like_DNA-bd_sf"/>
</dbReference>
<keyword evidence="2" id="KW-0238">DNA-binding</keyword>
<gene>
    <name evidence="6" type="ORF">SCD92_04085</name>
</gene>
<dbReference type="InterPro" id="IPR001347">
    <property type="entry name" value="SIS_dom"/>
</dbReference>
<dbReference type="PROSITE" id="PS51071">
    <property type="entry name" value="HTH_RPIR"/>
    <property type="match status" value="1"/>
</dbReference>
<dbReference type="SUPFAM" id="SSF53697">
    <property type="entry name" value="SIS domain"/>
    <property type="match status" value="1"/>
</dbReference>
<evidence type="ECO:0000259" key="5">
    <source>
        <dbReference type="PROSITE" id="PS51464"/>
    </source>
</evidence>
<dbReference type="PANTHER" id="PTHR30514:SF1">
    <property type="entry name" value="HTH-TYPE TRANSCRIPTIONAL REGULATOR HEXR-RELATED"/>
    <property type="match status" value="1"/>
</dbReference>
<dbReference type="RefSeq" id="WP_302724755.1">
    <property type="nucleotide sequence ID" value="NZ_JAULRU010000823.1"/>
</dbReference>
<evidence type="ECO:0000313" key="7">
    <source>
        <dbReference type="Proteomes" id="UP001273505"/>
    </source>
</evidence>
<reference evidence="6 7" key="1">
    <citation type="submission" date="2023-11" db="EMBL/GenBank/DDBJ databases">
        <title>Gilvimarinus fulvus sp. nov., isolated from the surface of Kelp.</title>
        <authorList>
            <person name="Sun Y.Y."/>
            <person name="Gong Y."/>
            <person name="Du Z.J."/>
        </authorList>
    </citation>
    <scope>NUCLEOTIDE SEQUENCE [LARGE SCALE GENOMIC DNA]</scope>
    <source>
        <strain evidence="6 7">SDUM040013</strain>
    </source>
</reference>
<dbReference type="CDD" id="cd05013">
    <property type="entry name" value="SIS_RpiR"/>
    <property type="match status" value="1"/>
</dbReference>
<feature type="domain" description="SIS" evidence="5">
    <location>
        <begin position="121"/>
        <end position="261"/>
    </location>
</feature>
<dbReference type="InterPro" id="IPR047640">
    <property type="entry name" value="RpiR-like"/>
</dbReference>
<dbReference type="SUPFAM" id="SSF46689">
    <property type="entry name" value="Homeodomain-like"/>
    <property type="match status" value="1"/>
</dbReference>
<keyword evidence="7" id="KW-1185">Reference proteome</keyword>
<dbReference type="InterPro" id="IPR035472">
    <property type="entry name" value="RpiR-like_SIS"/>
</dbReference>
<feature type="domain" description="HTH rpiR-type" evidence="4">
    <location>
        <begin position="5"/>
        <end position="81"/>
    </location>
</feature>
<dbReference type="EMBL" id="JAXAFO010000005">
    <property type="protein sequence ID" value="MDX6848526.1"/>
    <property type="molecule type" value="Genomic_DNA"/>
</dbReference>